<dbReference type="Proteomes" id="UP000095283">
    <property type="component" value="Unplaced"/>
</dbReference>
<proteinExistence type="predicted"/>
<keyword evidence="1" id="KW-1185">Reference proteome</keyword>
<dbReference type="AlphaFoldDB" id="A0A1I7WQR6"/>
<reference evidence="2" key="1">
    <citation type="submission" date="2016-11" db="UniProtKB">
        <authorList>
            <consortium name="WormBaseParasite"/>
        </authorList>
    </citation>
    <scope>IDENTIFICATION</scope>
</reference>
<evidence type="ECO:0000313" key="1">
    <source>
        <dbReference type="Proteomes" id="UP000095283"/>
    </source>
</evidence>
<accession>A0A1I7WQR6</accession>
<name>A0A1I7WQR6_HETBA</name>
<sequence>MSRYDVIDDCRQSRTPFCLESQGKAEPCNKDDYLQSNKENINVSFSADEMSTQTTTSIVSTSYLIPSELSSGVDGVSKQNAFSPLEAVFGTKHHPSCTSGKCVPNCEKMELISKLMVEVLCLLHLQSWLR</sequence>
<dbReference type="WBParaSite" id="Hba_07488">
    <property type="protein sequence ID" value="Hba_07488"/>
    <property type="gene ID" value="Hba_07488"/>
</dbReference>
<evidence type="ECO:0000313" key="2">
    <source>
        <dbReference type="WBParaSite" id="Hba_07488"/>
    </source>
</evidence>
<protein>
    <submittedName>
        <fullName evidence="2">Ovule protein</fullName>
    </submittedName>
</protein>
<organism evidence="1 2">
    <name type="scientific">Heterorhabditis bacteriophora</name>
    <name type="common">Entomopathogenic nematode worm</name>
    <dbReference type="NCBI Taxonomy" id="37862"/>
    <lineage>
        <taxon>Eukaryota</taxon>
        <taxon>Metazoa</taxon>
        <taxon>Ecdysozoa</taxon>
        <taxon>Nematoda</taxon>
        <taxon>Chromadorea</taxon>
        <taxon>Rhabditida</taxon>
        <taxon>Rhabditina</taxon>
        <taxon>Rhabditomorpha</taxon>
        <taxon>Strongyloidea</taxon>
        <taxon>Heterorhabditidae</taxon>
        <taxon>Heterorhabditis</taxon>
    </lineage>
</organism>